<dbReference type="STRING" id="1878942.GCA_900128755_00341"/>
<reference evidence="1 2" key="1">
    <citation type="submission" date="2017-05" db="EMBL/GenBank/DDBJ databases">
        <title>Genome sequence of Candidatus Fukatsuia symbiotica and Candidatus Hamiltonella defensa from Acyrthosiphon pisum strain 5D.</title>
        <authorList>
            <person name="Patel V.A."/>
            <person name="Chevignon G."/>
            <person name="Russell J.A."/>
            <person name="Oliver K.M."/>
        </authorList>
    </citation>
    <scope>NUCLEOTIDE SEQUENCE [LARGE SCALE GENOMIC DNA]</scope>
    <source>
        <strain evidence="1 2">5D</strain>
    </source>
</reference>
<name>A0A2U8I484_9GAMM</name>
<evidence type="ECO:0000313" key="2">
    <source>
        <dbReference type="Proteomes" id="UP000261875"/>
    </source>
</evidence>
<dbReference type="EMBL" id="CP021659">
    <property type="protein sequence ID" value="AWK13943.1"/>
    <property type="molecule type" value="Genomic_DNA"/>
</dbReference>
<organism evidence="1 2">
    <name type="scientific">Candidatus Fukatsuia symbiotica</name>
    <dbReference type="NCBI Taxonomy" id="1878942"/>
    <lineage>
        <taxon>Bacteria</taxon>
        <taxon>Pseudomonadati</taxon>
        <taxon>Pseudomonadota</taxon>
        <taxon>Gammaproteobacteria</taxon>
        <taxon>Enterobacterales</taxon>
        <taxon>Yersiniaceae</taxon>
        <taxon>Candidatus Fukatsuia</taxon>
    </lineage>
</organism>
<dbReference type="Gene3D" id="3.80.10.10">
    <property type="entry name" value="Ribonuclease Inhibitor"/>
    <property type="match status" value="1"/>
</dbReference>
<gene>
    <name evidence="1" type="ORF">CCS41_04775</name>
</gene>
<dbReference type="InterPro" id="IPR032675">
    <property type="entry name" value="LRR_dom_sf"/>
</dbReference>
<dbReference type="AlphaFoldDB" id="A0A2U8I484"/>
<dbReference type="KEGG" id="fsm:CCS41_04775"/>
<protein>
    <submittedName>
        <fullName evidence="1">Uncharacterized protein</fullName>
    </submittedName>
</protein>
<sequence>MLINGFYSLISSCFPCFDPSSSLENKFDAWEEQCQAGEGTDYSMTKARVLCGGKYLDLEGCELKKITSLPTSAETTKVSFSNNGINSLQDLLSFILASPHLEEVNITGNPVDQSELLTGDKSDDSQKILLELLNKIAERKKPIKIVSHHLPACLAKLSLSENTKKNIQVFKDNKHNVSDIEPSYRILRQLNTKYHLDEHAAKDVMQEIHWFLHSNTAPTDTNPFPWNEDCALRAFTDNMLEKHPQLFLSGWRSFIGIPGQRKRIESLFNDMVKYSQKEVNHRKDKNQAIAILDIKGKNCNDWPDLYKEIALRDTLLADINLKQISTNLSNLNLKAMHFFFDTNLSKILQKLEKIKIPATVEEKTYIRSLLNLIIGYLKAGKNIEMYII</sequence>
<proteinExistence type="predicted"/>
<accession>A0A2U8I484</accession>
<dbReference type="RefSeq" id="WP_072551026.1">
    <property type="nucleotide sequence ID" value="NZ_CP021659.1"/>
</dbReference>
<keyword evidence="2" id="KW-1185">Reference proteome</keyword>
<dbReference type="Proteomes" id="UP000261875">
    <property type="component" value="Chromosome"/>
</dbReference>
<evidence type="ECO:0000313" key="1">
    <source>
        <dbReference type="EMBL" id="AWK13943.1"/>
    </source>
</evidence>